<dbReference type="EMBL" id="WUFV01000014">
    <property type="protein sequence ID" value="NEK17516.1"/>
    <property type="molecule type" value="Genomic_DNA"/>
</dbReference>
<dbReference type="Proteomes" id="UP000471705">
    <property type="component" value="Unassembled WGS sequence"/>
</dbReference>
<gene>
    <name evidence="1" type="ORF">GR257_22050</name>
</gene>
<sequence>MTILKRLLKRPLTSADLHRLAGHNMMKPPLPKAMFEAAASLVGKSGVSLLDYWRKAFSIQLDEIAAQKTWQGQRARLLKLVLTEQGWCDVFASTNDIEAPGVWGHLVSEVELFTAFSKEHWKGILLQRYIIALLSAACLEELAAKIYAFSRIKKLELDLHSEYYREILKLDLQINMMIDEMVDAYDDEEALELAGVKDDVINPLIADQYKLLALVAEQIANSQIDIASVKEKIDAFDVRKRELAAVFLASVQESPVT</sequence>
<accession>A0A7K3VJY6</accession>
<dbReference type="AlphaFoldDB" id="A0A7K3VJY6"/>
<dbReference type="RefSeq" id="WP_164048121.1">
    <property type="nucleotide sequence ID" value="NZ_WUFV01000014.1"/>
</dbReference>
<organism evidence="1 2">
    <name type="scientific">Rhizobium leguminosarum</name>
    <dbReference type="NCBI Taxonomy" id="384"/>
    <lineage>
        <taxon>Bacteria</taxon>
        <taxon>Pseudomonadati</taxon>
        <taxon>Pseudomonadota</taxon>
        <taxon>Alphaproteobacteria</taxon>
        <taxon>Hyphomicrobiales</taxon>
        <taxon>Rhizobiaceae</taxon>
        <taxon>Rhizobium/Agrobacterium group</taxon>
        <taxon>Rhizobium</taxon>
    </lineage>
</organism>
<proteinExistence type="predicted"/>
<protein>
    <submittedName>
        <fullName evidence="1">Uncharacterized protein</fullName>
    </submittedName>
</protein>
<reference evidence="1 2" key="1">
    <citation type="submission" date="2019-12" db="EMBL/GenBank/DDBJ databases">
        <title>Rhizobium genotypes associated with high levels of biological nitrogen fixation by grain legumes in a temperate-maritime cropping system.</title>
        <authorList>
            <person name="Maluk M."/>
            <person name="Francesc Ferrando Molina F."/>
            <person name="Lopez Del Egido L."/>
            <person name="Lafos M."/>
            <person name="Langarica-Fuentes A."/>
            <person name="Gebre Yohannes G."/>
            <person name="Young M.W."/>
            <person name="Martin P."/>
            <person name="Gantlett R."/>
            <person name="Kenicer G."/>
            <person name="Hawes C."/>
            <person name="Begg G.S."/>
            <person name="Quilliam R.S."/>
            <person name="Squire G.R."/>
            <person name="Poole P.S."/>
            <person name="Young P.W."/>
            <person name="Iannetta P.M."/>
            <person name="James E.K."/>
        </authorList>
    </citation>
    <scope>NUCLEOTIDE SEQUENCE [LARGE SCALE GENOMIC DNA]</scope>
    <source>
        <strain evidence="1 2">JHI54</strain>
    </source>
</reference>
<comment type="caution">
    <text evidence="1">The sequence shown here is derived from an EMBL/GenBank/DDBJ whole genome shotgun (WGS) entry which is preliminary data.</text>
</comment>
<evidence type="ECO:0000313" key="1">
    <source>
        <dbReference type="EMBL" id="NEK17516.1"/>
    </source>
</evidence>
<evidence type="ECO:0000313" key="2">
    <source>
        <dbReference type="Proteomes" id="UP000471705"/>
    </source>
</evidence>
<name>A0A7K3VJY6_RHILE</name>